<keyword evidence="3" id="KW-1185">Reference proteome</keyword>
<organism evidence="2 3">
    <name type="scientific">Sinorhizobium americanum</name>
    <dbReference type="NCBI Taxonomy" id="194963"/>
    <lineage>
        <taxon>Bacteria</taxon>
        <taxon>Pseudomonadati</taxon>
        <taxon>Pseudomonadota</taxon>
        <taxon>Alphaproteobacteria</taxon>
        <taxon>Hyphomicrobiales</taxon>
        <taxon>Rhizobiaceae</taxon>
        <taxon>Sinorhizobium/Ensifer group</taxon>
        <taxon>Sinorhizobium</taxon>
    </lineage>
</organism>
<feature type="region of interest" description="Disordered" evidence="1">
    <location>
        <begin position="85"/>
        <end position="111"/>
    </location>
</feature>
<reference evidence="2 3" key="1">
    <citation type="submission" date="2015-10" db="EMBL/GenBank/DDBJ databases">
        <title>Genomic differences between typical nodule nitrogen-fixing rhizobial strains and those coming from bean seeds.</title>
        <authorList>
            <person name="Peralta H."/>
            <person name="Aguilar-Vera A."/>
            <person name="Diaz R."/>
            <person name="Mora Y."/>
            <person name="Martinez-Batallar G."/>
            <person name="Salazar E."/>
            <person name="Vargas-Lagunas C."/>
            <person name="Encarnacion S."/>
            <person name="Girard L."/>
            <person name="Mora J."/>
        </authorList>
    </citation>
    <scope>NUCLEOTIDE SEQUENCE [LARGE SCALE GENOMIC DNA]</scope>
    <source>
        <strain evidence="2 3">CFNEI 73</strain>
    </source>
</reference>
<dbReference type="Proteomes" id="UP000182306">
    <property type="component" value="Chromosome"/>
</dbReference>
<dbReference type="AlphaFoldDB" id="A0A1L3LJA7"/>
<dbReference type="KEGG" id="same:SAMCFNEI73_Ch0779"/>
<evidence type="ECO:0000313" key="2">
    <source>
        <dbReference type="EMBL" id="APG90103.1"/>
    </source>
</evidence>
<name>A0A1L3LJA7_9HYPH</name>
<evidence type="ECO:0000313" key="3">
    <source>
        <dbReference type="Proteomes" id="UP000182306"/>
    </source>
</evidence>
<accession>A0A1L3LJA7</accession>
<proteinExistence type="predicted"/>
<sequence>MDCKAKATLRRSGGAQIKGAESLLSTRNRRFPVTGPEASAAAVPFLQVPAPVPGSSAEVAFQPVSCPLALRPALSPLRLWRVGRSRAPSWSSSRKWEYPPHLWSVRPGAKQ</sequence>
<gene>
    <name evidence="2" type="ORF">SAMCFNEI73_Ch0779</name>
</gene>
<evidence type="ECO:0000256" key="1">
    <source>
        <dbReference type="SAM" id="MobiDB-lite"/>
    </source>
</evidence>
<protein>
    <submittedName>
        <fullName evidence="2">Uncharacterized protein</fullName>
    </submittedName>
</protein>
<dbReference type="EMBL" id="CP013107">
    <property type="protein sequence ID" value="APG90103.1"/>
    <property type="molecule type" value="Genomic_DNA"/>
</dbReference>